<keyword evidence="2" id="KW-1185">Reference proteome</keyword>
<dbReference type="AlphaFoldDB" id="A0A1R0L049"/>
<organism evidence="1 2">
    <name type="scientific">Amycolatopsis coloradensis</name>
    <dbReference type="NCBI Taxonomy" id="76021"/>
    <lineage>
        <taxon>Bacteria</taxon>
        <taxon>Bacillati</taxon>
        <taxon>Actinomycetota</taxon>
        <taxon>Actinomycetes</taxon>
        <taxon>Pseudonocardiales</taxon>
        <taxon>Pseudonocardiaceae</taxon>
        <taxon>Amycolatopsis</taxon>
    </lineage>
</organism>
<evidence type="ECO:0000313" key="2">
    <source>
        <dbReference type="Proteomes" id="UP000187486"/>
    </source>
</evidence>
<sequence>MPYQVHWVATDWTVSETASFGAGFTLSDVGGVVGTALPVFVTSGTTTSAAMVKQTTVRLNESHMVVRESELT</sequence>
<reference evidence="1 2" key="1">
    <citation type="submission" date="2016-01" db="EMBL/GenBank/DDBJ databases">
        <title>Amycolatopsis coloradensis genome sequencing and assembly.</title>
        <authorList>
            <person name="Mayilraj S."/>
        </authorList>
    </citation>
    <scope>NUCLEOTIDE SEQUENCE [LARGE SCALE GENOMIC DNA]</scope>
    <source>
        <strain evidence="1 2">DSM 44225</strain>
    </source>
</reference>
<protein>
    <submittedName>
        <fullName evidence="1">Uncharacterized protein</fullName>
    </submittedName>
</protein>
<accession>A0A1R0L049</accession>
<comment type="caution">
    <text evidence="1">The sequence shown here is derived from an EMBL/GenBank/DDBJ whole genome shotgun (WGS) entry which is preliminary data.</text>
</comment>
<proteinExistence type="predicted"/>
<dbReference type="Proteomes" id="UP000187486">
    <property type="component" value="Unassembled WGS sequence"/>
</dbReference>
<dbReference type="EMBL" id="MQUQ01000003">
    <property type="protein sequence ID" value="OLZ55187.1"/>
    <property type="molecule type" value="Genomic_DNA"/>
</dbReference>
<gene>
    <name evidence="1" type="ORF">BS329_03945</name>
</gene>
<evidence type="ECO:0000313" key="1">
    <source>
        <dbReference type="EMBL" id="OLZ55187.1"/>
    </source>
</evidence>
<name>A0A1R0L049_9PSEU</name>